<sequence length="287" mass="31209">MAVVATWNGFGMPLGGFGSEAAISGPGRSESRVLDPSIHPSTGERDHGREAKSRAGRKKKGGLQAQGRGWVVCECKGPGDGHVMDAREKKKGAVGWTGTPWLARQGKPWRGWRRRGGGEAGRAVKGYRHVQRWHESQLANRWEIQGCLDRKASRRPREEKPCHGGVMVVDGWMGGWWPGQLAYLVGERCTSTHRYSSSRCTCSCSYPYPYPGGCCDDTLPLHHAPKVGAPSIQMAAAAAAGVYTQAGSWWFGSCEQCWAHAGLSRGKQFCQQAASRASRGQDGRQES</sequence>
<evidence type="ECO:0000313" key="3">
    <source>
        <dbReference type="Proteomes" id="UP000054032"/>
    </source>
</evidence>
<protein>
    <submittedName>
        <fullName evidence="2">Uncharacterized protein</fullName>
    </submittedName>
</protein>
<feature type="region of interest" description="Disordered" evidence="1">
    <location>
        <begin position="23"/>
        <end position="63"/>
    </location>
</feature>
<dbReference type="HOGENOM" id="CLU_969736_0_0_1"/>
<dbReference type="EMBL" id="KI963936">
    <property type="protein sequence ID" value="EUC48908.1"/>
    <property type="molecule type" value="Genomic_DNA"/>
</dbReference>
<proteinExistence type="predicted"/>
<keyword evidence="3" id="KW-1185">Reference proteome</keyword>
<organism evidence="2 3">
    <name type="scientific">Bipolaris oryzae ATCC 44560</name>
    <dbReference type="NCBI Taxonomy" id="930090"/>
    <lineage>
        <taxon>Eukaryota</taxon>
        <taxon>Fungi</taxon>
        <taxon>Dikarya</taxon>
        <taxon>Ascomycota</taxon>
        <taxon>Pezizomycotina</taxon>
        <taxon>Dothideomycetes</taxon>
        <taxon>Pleosporomycetidae</taxon>
        <taxon>Pleosporales</taxon>
        <taxon>Pleosporineae</taxon>
        <taxon>Pleosporaceae</taxon>
        <taxon>Bipolaris</taxon>
    </lineage>
</organism>
<dbReference type="Proteomes" id="UP000054032">
    <property type="component" value="Unassembled WGS sequence"/>
</dbReference>
<reference evidence="2 3" key="1">
    <citation type="journal article" date="2013" name="PLoS Genet.">
        <title>Comparative genome structure, secondary metabolite, and effector coding capacity across Cochliobolus pathogens.</title>
        <authorList>
            <person name="Condon B.J."/>
            <person name="Leng Y."/>
            <person name="Wu D."/>
            <person name="Bushley K.E."/>
            <person name="Ohm R.A."/>
            <person name="Otillar R."/>
            <person name="Martin J."/>
            <person name="Schackwitz W."/>
            <person name="Grimwood J."/>
            <person name="MohdZainudin N."/>
            <person name="Xue C."/>
            <person name="Wang R."/>
            <person name="Manning V.A."/>
            <person name="Dhillon B."/>
            <person name="Tu Z.J."/>
            <person name="Steffenson B.J."/>
            <person name="Salamov A."/>
            <person name="Sun H."/>
            <person name="Lowry S."/>
            <person name="LaButti K."/>
            <person name="Han J."/>
            <person name="Copeland A."/>
            <person name="Lindquist E."/>
            <person name="Barry K."/>
            <person name="Schmutz J."/>
            <person name="Baker S.E."/>
            <person name="Ciuffetti L.M."/>
            <person name="Grigoriev I.V."/>
            <person name="Zhong S."/>
            <person name="Turgeon B.G."/>
        </authorList>
    </citation>
    <scope>NUCLEOTIDE SEQUENCE [LARGE SCALE GENOMIC DNA]</scope>
    <source>
        <strain evidence="2 3">ATCC 44560</strain>
    </source>
</reference>
<dbReference type="RefSeq" id="XP_007684496.1">
    <property type="nucleotide sequence ID" value="XM_007686306.1"/>
</dbReference>
<evidence type="ECO:0000256" key="1">
    <source>
        <dbReference type="SAM" id="MobiDB-lite"/>
    </source>
</evidence>
<evidence type="ECO:0000313" key="2">
    <source>
        <dbReference type="EMBL" id="EUC48908.1"/>
    </source>
</evidence>
<name>W6ZG93_COCMI</name>
<accession>W6ZG93</accession>
<dbReference type="KEGG" id="bor:COCMIDRAFT_23286"/>
<gene>
    <name evidence="2" type="ORF">COCMIDRAFT_23286</name>
</gene>
<dbReference type="AlphaFoldDB" id="W6ZG93"/>
<dbReference type="GeneID" id="19120405"/>
<feature type="compositionally biased region" description="Basic and acidic residues" evidence="1">
    <location>
        <begin position="42"/>
        <end position="53"/>
    </location>
</feature>